<dbReference type="EMBL" id="CP039353">
    <property type="protein sequence ID" value="QCE08078.1"/>
    <property type="molecule type" value="Genomic_DNA"/>
</dbReference>
<sequence length="116" mass="12906">MEGKEEIDEKSVFCACFVRLMGEDVAVWVEGMVMEVLVNFWLRKKMGMCGVLGVKGGVDREEDDGVFCVSGDGVLGVVFWCPSPQSHGVEVFSKEKESDMVLRSSLMVMIEECQVE</sequence>
<organism evidence="1 2">
    <name type="scientific">Vigna unguiculata</name>
    <name type="common">Cowpea</name>
    <dbReference type="NCBI Taxonomy" id="3917"/>
    <lineage>
        <taxon>Eukaryota</taxon>
        <taxon>Viridiplantae</taxon>
        <taxon>Streptophyta</taxon>
        <taxon>Embryophyta</taxon>
        <taxon>Tracheophyta</taxon>
        <taxon>Spermatophyta</taxon>
        <taxon>Magnoliopsida</taxon>
        <taxon>eudicotyledons</taxon>
        <taxon>Gunneridae</taxon>
        <taxon>Pentapetalae</taxon>
        <taxon>rosids</taxon>
        <taxon>fabids</taxon>
        <taxon>Fabales</taxon>
        <taxon>Fabaceae</taxon>
        <taxon>Papilionoideae</taxon>
        <taxon>50 kb inversion clade</taxon>
        <taxon>NPAAA clade</taxon>
        <taxon>indigoferoid/millettioid clade</taxon>
        <taxon>Phaseoleae</taxon>
        <taxon>Vigna</taxon>
    </lineage>
</organism>
<reference evidence="1 2" key="1">
    <citation type="submission" date="2019-04" db="EMBL/GenBank/DDBJ databases">
        <title>An improved genome assembly and genetic linkage map for asparagus bean, Vigna unguiculata ssp. sesquipedialis.</title>
        <authorList>
            <person name="Xia Q."/>
            <person name="Zhang R."/>
            <person name="Dong Y."/>
        </authorList>
    </citation>
    <scope>NUCLEOTIDE SEQUENCE [LARGE SCALE GENOMIC DNA]</scope>
    <source>
        <tissue evidence="1">Leaf</tissue>
    </source>
</reference>
<gene>
    <name evidence="1" type="ORF">DEO72_LG9g3102</name>
</gene>
<evidence type="ECO:0000313" key="1">
    <source>
        <dbReference type="EMBL" id="QCE08078.1"/>
    </source>
</evidence>
<name>A0A4D6N471_VIGUN</name>
<accession>A0A4D6N471</accession>
<evidence type="ECO:0000313" key="2">
    <source>
        <dbReference type="Proteomes" id="UP000501690"/>
    </source>
</evidence>
<proteinExistence type="predicted"/>
<protein>
    <submittedName>
        <fullName evidence="1">Uncharacterized protein</fullName>
    </submittedName>
</protein>
<keyword evidence="2" id="KW-1185">Reference proteome</keyword>
<dbReference type="AlphaFoldDB" id="A0A4D6N471"/>
<dbReference type="Proteomes" id="UP000501690">
    <property type="component" value="Linkage Group LG9"/>
</dbReference>